<feature type="transmembrane region" description="Helical" evidence="1">
    <location>
        <begin position="36"/>
        <end position="55"/>
    </location>
</feature>
<organism evidence="2 3">
    <name type="scientific">Priestia taiwanensis</name>
    <dbReference type="NCBI Taxonomy" id="1347902"/>
    <lineage>
        <taxon>Bacteria</taxon>
        <taxon>Bacillati</taxon>
        <taxon>Bacillota</taxon>
        <taxon>Bacilli</taxon>
        <taxon>Bacillales</taxon>
        <taxon>Bacillaceae</taxon>
        <taxon>Priestia</taxon>
    </lineage>
</organism>
<keyword evidence="3" id="KW-1185">Reference proteome</keyword>
<keyword evidence="1" id="KW-0472">Membrane</keyword>
<sequence>MKTYVKIFAGTSSLCMIFQFFFNIGEKSIVDVGIHAVMSGGLFGLFMTLFAIAMYKAMGKKPGEKIVASESITIELPYIEAFIQCLQSVQVIGKHEMLNSDEQQGIIEVKSANSMESFGEIITYTLQSIDEHRTHVILTSKPSWSKTIEDWGKNENNVRQIMKYIYLHKREKYSVS</sequence>
<accession>A0A917AVU9</accession>
<proteinExistence type="predicted"/>
<keyword evidence="1" id="KW-1133">Transmembrane helix</keyword>
<dbReference type="RefSeq" id="WP_188389586.1">
    <property type="nucleotide sequence ID" value="NZ_BMFK01000004.1"/>
</dbReference>
<evidence type="ECO:0000313" key="3">
    <source>
        <dbReference type="Proteomes" id="UP000605259"/>
    </source>
</evidence>
<comment type="caution">
    <text evidence="2">The sequence shown here is derived from an EMBL/GenBank/DDBJ whole genome shotgun (WGS) entry which is preliminary data.</text>
</comment>
<name>A0A917AVU9_9BACI</name>
<reference evidence="2" key="2">
    <citation type="submission" date="2020-09" db="EMBL/GenBank/DDBJ databases">
        <authorList>
            <person name="Sun Q."/>
            <person name="Zhou Y."/>
        </authorList>
    </citation>
    <scope>NUCLEOTIDE SEQUENCE</scope>
    <source>
        <strain evidence="2">CGMCC 1.12698</strain>
    </source>
</reference>
<reference evidence="2" key="1">
    <citation type="journal article" date="2014" name="Int. J. Syst. Evol. Microbiol.">
        <title>Complete genome sequence of Corynebacterium casei LMG S-19264T (=DSM 44701T), isolated from a smear-ripened cheese.</title>
        <authorList>
            <consortium name="US DOE Joint Genome Institute (JGI-PGF)"/>
            <person name="Walter F."/>
            <person name="Albersmeier A."/>
            <person name="Kalinowski J."/>
            <person name="Ruckert C."/>
        </authorList>
    </citation>
    <scope>NUCLEOTIDE SEQUENCE</scope>
    <source>
        <strain evidence="2">CGMCC 1.12698</strain>
    </source>
</reference>
<gene>
    <name evidence="2" type="ORF">GCM10007140_32890</name>
</gene>
<dbReference type="Proteomes" id="UP000605259">
    <property type="component" value="Unassembled WGS sequence"/>
</dbReference>
<keyword evidence="1" id="KW-0812">Transmembrane</keyword>
<protein>
    <submittedName>
        <fullName evidence="2">Uncharacterized protein</fullName>
    </submittedName>
</protein>
<evidence type="ECO:0000313" key="2">
    <source>
        <dbReference type="EMBL" id="GGE80808.1"/>
    </source>
</evidence>
<evidence type="ECO:0000256" key="1">
    <source>
        <dbReference type="SAM" id="Phobius"/>
    </source>
</evidence>
<feature type="transmembrane region" description="Helical" evidence="1">
    <location>
        <begin position="7"/>
        <end position="24"/>
    </location>
</feature>
<dbReference type="EMBL" id="BMFK01000004">
    <property type="protein sequence ID" value="GGE80808.1"/>
    <property type="molecule type" value="Genomic_DNA"/>
</dbReference>
<dbReference type="AlphaFoldDB" id="A0A917AVU9"/>